<evidence type="ECO:0000313" key="2">
    <source>
        <dbReference type="Proteomes" id="UP000054538"/>
    </source>
</evidence>
<dbReference type="Proteomes" id="UP000054538">
    <property type="component" value="Unassembled WGS sequence"/>
</dbReference>
<accession>A0A0D0CYT5</accession>
<protein>
    <submittedName>
        <fullName evidence="1">Uncharacterized protein</fullName>
    </submittedName>
</protein>
<dbReference type="AlphaFoldDB" id="A0A0D0CYT5"/>
<gene>
    <name evidence="1" type="ORF">PAXRUDRAFT_836405</name>
</gene>
<dbReference type="HOGENOM" id="CLU_2705587_0_0_1"/>
<proteinExistence type="predicted"/>
<keyword evidence="2" id="KW-1185">Reference proteome</keyword>
<dbReference type="InParanoid" id="A0A0D0CYT5"/>
<sequence length="73" mass="8187">MVTIPDVNYFGRNVRPRTEIMGLVERLELCTIPCTSIVTLSVKLVQEVYSLNNSASEDTYGVRQPAAQRVRGM</sequence>
<evidence type="ECO:0000313" key="1">
    <source>
        <dbReference type="EMBL" id="KIK72639.1"/>
    </source>
</evidence>
<reference evidence="2" key="2">
    <citation type="submission" date="2015-01" db="EMBL/GenBank/DDBJ databases">
        <title>Evolutionary Origins and Diversification of the Mycorrhizal Mutualists.</title>
        <authorList>
            <consortium name="DOE Joint Genome Institute"/>
            <consortium name="Mycorrhizal Genomics Consortium"/>
            <person name="Kohler A."/>
            <person name="Kuo A."/>
            <person name="Nagy L.G."/>
            <person name="Floudas D."/>
            <person name="Copeland A."/>
            <person name="Barry K.W."/>
            <person name="Cichocki N."/>
            <person name="Veneault-Fourrey C."/>
            <person name="LaButti K."/>
            <person name="Lindquist E.A."/>
            <person name="Lipzen A."/>
            <person name="Lundell T."/>
            <person name="Morin E."/>
            <person name="Murat C."/>
            <person name="Riley R."/>
            <person name="Ohm R."/>
            <person name="Sun H."/>
            <person name="Tunlid A."/>
            <person name="Henrissat B."/>
            <person name="Grigoriev I.V."/>
            <person name="Hibbett D.S."/>
            <person name="Martin F."/>
        </authorList>
    </citation>
    <scope>NUCLEOTIDE SEQUENCE [LARGE SCALE GENOMIC DNA]</scope>
    <source>
        <strain evidence="2">Ve08.2h10</strain>
    </source>
</reference>
<reference evidence="1 2" key="1">
    <citation type="submission" date="2014-04" db="EMBL/GenBank/DDBJ databases">
        <authorList>
            <consortium name="DOE Joint Genome Institute"/>
            <person name="Kuo A."/>
            <person name="Kohler A."/>
            <person name="Jargeat P."/>
            <person name="Nagy L.G."/>
            <person name="Floudas D."/>
            <person name="Copeland A."/>
            <person name="Barry K.W."/>
            <person name="Cichocki N."/>
            <person name="Veneault-Fourrey C."/>
            <person name="LaButti K."/>
            <person name="Lindquist E.A."/>
            <person name="Lipzen A."/>
            <person name="Lundell T."/>
            <person name="Morin E."/>
            <person name="Murat C."/>
            <person name="Sun H."/>
            <person name="Tunlid A."/>
            <person name="Henrissat B."/>
            <person name="Grigoriev I.V."/>
            <person name="Hibbett D.S."/>
            <person name="Martin F."/>
            <person name="Nordberg H.P."/>
            <person name="Cantor M.N."/>
            <person name="Hua S.X."/>
        </authorList>
    </citation>
    <scope>NUCLEOTIDE SEQUENCE [LARGE SCALE GENOMIC DNA]</scope>
    <source>
        <strain evidence="1 2">Ve08.2h10</strain>
    </source>
</reference>
<name>A0A0D0CYT5_9AGAM</name>
<organism evidence="1 2">
    <name type="scientific">Paxillus rubicundulus Ve08.2h10</name>
    <dbReference type="NCBI Taxonomy" id="930991"/>
    <lineage>
        <taxon>Eukaryota</taxon>
        <taxon>Fungi</taxon>
        <taxon>Dikarya</taxon>
        <taxon>Basidiomycota</taxon>
        <taxon>Agaricomycotina</taxon>
        <taxon>Agaricomycetes</taxon>
        <taxon>Agaricomycetidae</taxon>
        <taxon>Boletales</taxon>
        <taxon>Paxilineae</taxon>
        <taxon>Paxillaceae</taxon>
        <taxon>Paxillus</taxon>
    </lineage>
</organism>
<dbReference type="EMBL" id="KN830606">
    <property type="protein sequence ID" value="KIK72639.1"/>
    <property type="molecule type" value="Genomic_DNA"/>
</dbReference>